<reference evidence="2" key="1">
    <citation type="journal article" date="2020" name="Mol. Plant Microbe Interact.">
        <title>Genome Sequence of the Biocontrol Agent Coniothyrium minitans strain Conio (IMI 134523).</title>
        <authorList>
            <person name="Patel D."/>
            <person name="Shittu T.A."/>
            <person name="Baroncelli R."/>
            <person name="Muthumeenakshi S."/>
            <person name="Osborne T.H."/>
            <person name="Janganan T.K."/>
            <person name="Sreenivasaprasad S."/>
        </authorList>
    </citation>
    <scope>NUCLEOTIDE SEQUENCE</scope>
    <source>
        <strain evidence="2">Conio</strain>
    </source>
</reference>
<dbReference type="Proteomes" id="UP000756921">
    <property type="component" value="Unassembled WGS sequence"/>
</dbReference>
<dbReference type="AlphaFoldDB" id="A0A9P6G6L5"/>
<protein>
    <submittedName>
        <fullName evidence="2">Uncharacterized protein</fullName>
    </submittedName>
</protein>
<dbReference type="EMBL" id="WJXW01000015">
    <property type="protein sequence ID" value="KAF9729807.1"/>
    <property type="molecule type" value="Genomic_DNA"/>
</dbReference>
<gene>
    <name evidence="2" type="ORF">PMIN01_11740</name>
</gene>
<organism evidence="2 3">
    <name type="scientific">Paraphaeosphaeria minitans</name>
    <dbReference type="NCBI Taxonomy" id="565426"/>
    <lineage>
        <taxon>Eukaryota</taxon>
        <taxon>Fungi</taxon>
        <taxon>Dikarya</taxon>
        <taxon>Ascomycota</taxon>
        <taxon>Pezizomycotina</taxon>
        <taxon>Dothideomycetes</taxon>
        <taxon>Pleosporomycetidae</taxon>
        <taxon>Pleosporales</taxon>
        <taxon>Massarineae</taxon>
        <taxon>Didymosphaeriaceae</taxon>
        <taxon>Paraphaeosphaeria</taxon>
    </lineage>
</organism>
<name>A0A9P6G6L5_9PLEO</name>
<evidence type="ECO:0000313" key="3">
    <source>
        <dbReference type="Proteomes" id="UP000756921"/>
    </source>
</evidence>
<keyword evidence="3" id="KW-1185">Reference proteome</keyword>
<sequence length="87" mass="9606">MAMHPVGMAVTMRQLCTLCSATSAPVQKPTMRPARPIPNSRLNKGNRKKVIQYRIRQAVQLFEASRPQGKSGVVRFLIGSALAEARM</sequence>
<evidence type="ECO:0000313" key="2">
    <source>
        <dbReference type="EMBL" id="KAF9729807.1"/>
    </source>
</evidence>
<dbReference type="OrthoDB" id="3810497at2759"/>
<accession>A0A9P6G6L5</accession>
<comment type="caution">
    <text evidence="2">The sequence shown here is derived from an EMBL/GenBank/DDBJ whole genome shotgun (WGS) entry which is preliminary data.</text>
</comment>
<feature type="region of interest" description="Disordered" evidence="1">
    <location>
        <begin position="25"/>
        <end position="45"/>
    </location>
</feature>
<evidence type="ECO:0000256" key="1">
    <source>
        <dbReference type="SAM" id="MobiDB-lite"/>
    </source>
</evidence>
<proteinExistence type="predicted"/>